<feature type="transmembrane region" description="Helical" evidence="1">
    <location>
        <begin position="6"/>
        <end position="24"/>
    </location>
</feature>
<evidence type="ECO:0000313" key="3">
    <source>
        <dbReference type="Proteomes" id="UP000663874"/>
    </source>
</evidence>
<sequence>MDDIALLQLCNSTIAFELASVLFNKKMKYEYKLKSNNCWYEGLQLYAPSINNALEATNKTIKDNGIFRERHSIEQDPSLANARIFATGSTISLEL</sequence>
<keyword evidence="1" id="KW-0472">Membrane</keyword>
<proteinExistence type="predicted"/>
<name>A0A820NJV7_9BILA</name>
<evidence type="ECO:0000256" key="1">
    <source>
        <dbReference type="SAM" id="Phobius"/>
    </source>
</evidence>
<comment type="caution">
    <text evidence="2">The sequence shown here is derived from an EMBL/GenBank/DDBJ whole genome shotgun (WGS) entry which is preliminary data.</text>
</comment>
<protein>
    <submittedName>
        <fullName evidence="2">Uncharacterized protein</fullName>
    </submittedName>
</protein>
<reference evidence="2" key="1">
    <citation type="submission" date="2021-02" db="EMBL/GenBank/DDBJ databases">
        <authorList>
            <person name="Nowell W R."/>
        </authorList>
    </citation>
    <scope>NUCLEOTIDE SEQUENCE</scope>
</reference>
<dbReference type="Proteomes" id="UP000663874">
    <property type="component" value="Unassembled WGS sequence"/>
</dbReference>
<dbReference type="AlphaFoldDB" id="A0A820NJV7"/>
<keyword evidence="1" id="KW-0812">Transmembrane</keyword>
<accession>A0A820NJV7</accession>
<dbReference type="EMBL" id="CAJOBE010062188">
    <property type="protein sequence ID" value="CAF4389853.1"/>
    <property type="molecule type" value="Genomic_DNA"/>
</dbReference>
<gene>
    <name evidence="2" type="ORF">FNK824_LOCUS43585</name>
</gene>
<organism evidence="2 3">
    <name type="scientific">Rotaria sordida</name>
    <dbReference type="NCBI Taxonomy" id="392033"/>
    <lineage>
        <taxon>Eukaryota</taxon>
        <taxon>Metazoa</taxon>
        <taxon>Spiralia</taxon>
        <taxon>Gnathifera</taxon>
        <taxon>Rotifera</taxon>
        <taxon>Eurotatoria</taxon>
        <taxon>Bdelloidea</taxon>
        <taxon>Philodinida</taxon>
        <taxon>Philodinidae</taxon>
        <taxon>Rotaria</taxon>
    </lineage>
</organism>
<keyword evidence="1" id="KW-1133">Transmembrane helix</keyword>
<evidence type="ECO:0000313" key="2">
    <source>
        <dbReference type="EMBL" id="CAF4389853.1"/>
    </source>
</evidence>